<evidence type="ECO:0000313" key="5">
    <source>
        <dbReference type="EMBL" id="TDD49790.1"/>
    </source>
</evidence>
<evidence type="ECO:0000256" key="1">
    <source>
        <dbReference type="ARBA" id="ARBA00008874"/>
    </source>
</evidence>
<dbReference type="AlphaFoldDB" id="A0A4R4YXU5"/>
<dbReference type="InterPro" id="IPR011009">
    <property type="entry name" value="Kinase-like_dom_sf"/>
</dbReference>
<name>A0A4R4YXU5_9ACTN</name>
<dbReference type="InterPro" id="IPR000719">
    <property type="entry name" value="Prot_kinase_dom"/>
</dbReference>
<dbReference type="EMBL" id="SMKX01000127">
    <property type="protein sequence ID" value="TDD49790.1"/>
    <property type="molecule type" value="Genomic_DNA"/>
</dbReference>
<dbReference type="RefSeq" id="WP_165956811.1">
    <property type="nucleotide sequence ID" value="NZ_SMKX01000127.1"/>
</dbReference>
<organism evidence="5 6">
    <name type="scientific">Kribbella antibiotica</name>
    <dbReference type="NCBI Taxonomy" id="190195"/>
    <lineage>
        <taxon>Bacteria</taxon>
        <taxon>Bacillati</taxon>
        <taxon>Actinomycetota</taxon>
        <taxon>Actinomycetes</taxon>
        <taxon>Propionibacteriales</taxon>
        <taxon>Kribbellaceae</taxon>
        <taxon>Kribbella</taxon>
    </lineage>
</organism>
<dbReference type="PANTHER" id="PTHR45832:SF22">
    <property type="entry name" value="SERINE_THREONINE-PROTEIN KINASE SAMKA-RELATED"/>
    <property type="match status" value="1"/>
</dbReference>
<evidence type="ECO:0000256" key="3">
    <source>
        <dbReference type="ARBA" id="ARBA00022840"/>
    </source>
</evidence>
<dbReference type="GO" id="GO:0004672">
    <property type="term" value="F:protein kinase activity"/>
    <property type="evidence" value="ECO:0007669"/>
    <property type="project" value="InterPro"/>
</dbReference>
<dbReference type="Pfam" id="PF00069">
    <property type="entry name" value="Pkinase"/>
    <property type="match status" value="1"/>
</dbReference>
<dbReference type="GO" id="GO:0005524">
    <property type="term" value="F:ATP binding"/>
    <property type="evidence" value="ECO:0007669"/>
    <property type="project" value="UniProtKB-KW"/>
</dbReference>
<keyword evidence="6" id="KW-1185">Reference proteome</keyword>
<comment type="caution">
    <text evidence="5">The sequence shown here is derived from an EMBL/GenBank/DDBJ whole genome shotgun (WGS) entry which is preliminary data.</text>
</comment>
<dbReference type="Gene3D" id="1.10.510.10">
    <property type="entry name" value="Transferase(Phosphotransferase) domain 1"/>
    <property type="match status" value="1"/>
</dbReference>
<accession>A0A4R4YXU5</accession>
<sequence length="197" mass="21390">MALEDLAGYSLRRRLGSGSAGTLWQVRDLATGRNAVLKRIPVTAIQRKEQFHDELLVLQRIRHPHIARVLEVRKSPSEWLVFSQYVVALSLTTVLSRRGSLPPGEIVTLLSPLADAINYLHRCGLIHGHLSPTNVLIDAEGRPILTDAALHSLNINPLNGAITDPPSTTNDRQALSTLAIHAGGPAALFPPALFTTT</sequence>
<dbReference type="SMART" id="SM00220">
    <property type="entry name" value="S_TKc"/>
    <property type="match status" value="1"/>
</dbReference>
<dbReference type="Proteomes" id="UP000295124">
    <property type="component" value="Unassembled WGS sequence"/>
</dbReference>
<proteinExistence type="inferred from homology"/>
<protein>
    <recommendedName>
        <fullName evidence="4">Protein kinase domain-containing protein</fullName>
    </recommendedName>
</protein>
<reference evidence="5 6" key="1">
    <citation type="submission" date="2019-03" db="EMBL/GenBank/DDBJ databases">
        <title>Draft genome sequences of novel Actinobacteria.</title>
        <authorList>
            <person name="Sahin N."/>
            <person name="Ay H."/>
            <person name="Saygin H."/>
        </authorList>
    </citation>
    <scope>NUCLEOTIDE SEQUENCE [LARGE SCALE GENOMIC DNA]</scope>
    <source>
        <strain evidence="5 6">JCM 13523</strain>
    </source>
</reference>
<feature type="non-terminal residue" evidence="5">
    <location>
        <position position="197"/>
    </location>
</feature>
<evidence type="ECO:0000313" key="6">
    <source>
        <dbReference type="Proteomes" id="UP000295124"/>
    </source>
</evidence>
<evidence type="ECO:0000256" key="2">
    <source>
        <dbReference type="ARBA" id="ARBA00022741"/>
    </source>
</evidence>
<keyword evidence="3" id="KW-0067">ATP-binding</keyword>
<dbReference type="InterPro" id="IPR051931">
    <property type="entry name" value="PAK3-like"/>
</dbReference>
<dbReference type="PANTHER" id="PTHR45832">
    <property type="entry name" value="SERINE/THREONINE-PROTEIN KINASE SAMKA-RELATED-RELATED"/>
    <property type="match status" value="1"/>
</dbReference>
<gene>
    <name evidence="5" type="ORF">E1263_31805</name>
</gene>
<dbReference type="PROSITE" id="PS50011">
    <property type="entry name" value="PROTEIN_KINASE_DOM"/>
    <property type="match status" value="1"/>
</dbReference>
<feature type="domain" description="Protein kinase" evidence="4">
    <location>
        <begin position="9"/>
        <end position="197"/>
    </location>
</feature>
<evidence type="ECO:0000259" key="4">
    <source>
        <dbReference type="PROSITE" id="PS50011"/>
    </source>
</evidence>
<keyword evidence="2" id="KW-0547">Nucleotide-binding</keyword>
<dbReference type="SUPFAM" id="SSF56112">
    <property type="entry name" value="Protein kinase-like (PK-like)"/>
    <property type="match status" value="1"/>
</dbReference>
<comment type="similarity">
    <text evidence="1">Belongs to the protein kinase superfamily. STE Ser/Thr protein kinase family. STE20 subfamily.</text>
</comment>